<dbReference type="EMBL" id="PCRN01000105">
    <property type="protein sequence ID" value="PIP22003.1"/>
    <property type="molecule type" value="Genomic_DNA"/>
</dbReference>
<gene>
    <name evidence="2" type="ORF">COX38_03025</name>
</gene>
<feature type="transmembrane region" description="Helical" evidence="1">
    <location>
        <begin position="555"/>
        <end position="574"/>
    </location>
</feature>
<feature type="transmembrane region" description="Helical" evidence="1">
    <location>
        <begin position="31"/>
        <end position="48"/>
    </location>
</feature>
<dbReference type="InterPro" id="IPR018580">
    <property type="entry name" value="Uncharacterised_YfhO"/>
</dbReference>
<feature type="transmembrane region" description="Helical" evidence="1">
    <location>
        <begin position="250"/>
        <end position="267"/>
    </location>
</feature>
<comment type="caution">
    <text evidence="2">The sequence shown here is derived from an EMBL/GenBank/DDBJ whole genome shotgun (WGS) entry which is preliminary data.</text>
</comment>
<feature type="transmembrane region" description="Helical" evidence="1">
    <location>
        <begin position="157"/>
        <end position="177"/>
    </location>
</feature>
<organism evidence="2 3">
    <name type="scientific">Candidatus Nealsonbacteria bacterium CG23_combo_of_CG06-09_8_20_14_all_39_25</name>
    <dbReference type="NCBI Taxonomy" id="1974723"/>
    <lineage>
        <taxon>Bacteria</taxon>
        <taxon>Candidatus Nealsoniibacteriota</taxon>
    </lineage>
</organism>
<evidence type="ECO:0000256" key="1">
    <source>
        <dbReference type="SAM" id="Phobius"/>
    </source>
</evidence>
<feature type="non-terminal residue" evidence="2">
    <location>
        <position position="1"/>
    </location>
</feature>
<evidence type="ECO:0008006" key="4">
    <source>
        <dbReference type="Google" id="ProtNLM"/>
    </source>
</evidence>
<dbReference type="Proteomes" id="UP000229054">
    <property type="component" value="Unassembled WGS sequence"/>
</dbReference>
<evidence type="ECO:0000313" key="2">
    <source>
        <dbReference type="EMBL" id="PIP22003.1"/>
    </source>
</evidence>
<feature type="transmembrane region" description="Helical" evidence="1">
    <location>
        <begin position="184"/>
        <end position="202"/>
    </location>
</feature>
<keyword evidence="1" id="KW-1133">Transmembrane helix</keyword>
<feature type="transmembrane region" description="Helical" evidence="1">
    <location>
        <begin position="54"/>
        <end position="86"/>
    </location>
</feature>
<keyword evidence="1" id="KW-0812">Transmembrane</keyword>
<feature type="transmembrane region" description="Helical" evidence="1">
    <location>
        <begin position="222"/>
        <end position="243"/>
    </location>
</feature>
<reference evidence="2 3" key="1">
    <citation type="submission" date="2017-09" db="EMBL/GenBank/DDBJ databases">
        <title>Depth-based differentiation of microbial function through sediment-hosted aquifers and enrichment of novel symbionts in the deep terrestrial subsurface.</title>
        <authorList>
            <person name="Probst A.J."/>
            <person name="Ladd B."/>
            <person name="Jarett J.K."/>
            <person name="Geller-Mcgrath D.E."/>
            <person name="Sieber C.M."/>
            <person name="Emerson J.B."/>
            <person name="Anantharaman K."/>
            <person name="Thomas B.C."/>
            <person name="Malmstrom R."/>
            <person name="Stieglmeier M."/>
            <person name="Klingl A."/>
            <person name="Woyke T."/>
            <person name="Ryan C.M."/>
            <person name="Banfield J.F."/>
        </authorList>
    </citation>
    <scope>NUCLEOTIDE SEQUENCE [LARGE SCALE GENOMIC DNA]</scope>
    <source>
        <strain evidence="2">CG23_combo_of_CG06-09_8_20_14_all_39_25</strain>
    </source>
</reference>
<protein>
    <recommendedName>
        <fullName evidence="4">Membrane protein 6-pyruvoyl-tetrahydropterin synthase-related domain-containing protein</fullName>
    </recommendedName>
</protein>
<dbReference type="AlphaFoldDB" id="A0A2G9YTC7"/>
<feature type="transmembrane region" description="Helical" evidence="1">
    <location>
        <begin position="98"/>
        <end position="118"/>
    </location>
</feature>
<evidence type="ECO:0000313" key="3">
    <source>
        <dbReference type="Proteomes" id="UP000229054"/>
    </source>
</evidence>
<accession>A0A2G9YTC7</accession>
<name>A0A2G9YTC7_9BACT</name>
<sequence length="603" mass="69754">ALISSLLSTNGLFGLDYGSYIWRGSGLHTQLWAMFFLPLALAEIYRVIFQKNKFFLAVLFSAIVFLSNVVYGYILLLSTVLFLLLASKKEIVPILKRAALLLFLLALVASYFWLPFLLDKNYLNRSVWEAAYKYDSFGAKKILSDLFTGQIFDYGRIPSLTILFFLSLIVIVVLKRYRQAKCRFLLIFTFFWLLLYFGRPTWDGIFSILPFSQDLHLHRLIGAFHLGAIMIIGVGLSLAWQYLKKYPLKILTAAGFIFLAILAPSLIERAKFYQQNSQWKIESQKAIFSQEKEISEIKKTLKDLLPSRVYVGLPADFGDGPAYKIGSVPLYSLLPQLDIESFGYAFFALPLSTDVRLHFDNGKLEQYNLFNIRYILLHKTWTAPPFYFKMKELENYVLYEVPTTGYFDLVDVPAVFYGKKNDFYSPNSKWLFSSLPQLKQHPILEIGKEPKETFNLPTIPFSKVDEKVLLDLAPTKDATERGGILNERMETNQYWTQFFVNHDCYLMLKTNYHPGWQVSLDYQKVEPVMLAPGFIGIKVTPGVHQALFSYQPSNWRFPLLLFGIFILLILFYDYSIKHWLEGSKVVKLKNKLKQKVAFLKFLN</sequence>
<dbReference type="PANTHER" id="PTHR38454">
    <property type="entry name" value="INTEGRAL MEMBRANE PROTEIN-RELATED"/>
    <property type="match status" value="1"/>
</dbReference>
<dbReference type="Pfam" id="PF09586">
    <property type="entry name" value="YfhO"/>
    <property type="match status" value="1"/>
</dbReference>
<proteinExistence type="predicted"/>
<dbReference type="PANTHER" id="PTHR38454:SF1">
    <property type="entry name" value="INTEGRAL MEMBRANE PROTEIN"/>
    <property type="match status" value="1"/>
</dbReference>
<keyword evidence="1" id="KW-0472">Membrane</keyword>